<dbReference type="EMBL" id="WSZM01000079">
    <property type="protein sequence ID" value="KAF4043866.1"/>
    <property type="molecule type" value="Genomic_DNA"/>
</dbReference>
<dbReference type="Proteomes" id="UP000602510">
    <property type="component" value="Unassembled WGS sequence"/>
</dbReference>
<comment type="caution">
    <text evidence="2">The sequence shown here is derived from an EMBL/GenBank/DDBJ whole genome shotgun (WGS) entry which is preliminary data.</text>
</comment>
<evidence type="ECO:0000313" key="5">
    <source>
        <dbReference type="Proteomes" id="UP000602510"/>
    </source>
</evidence>
<evidence type="ECO:0000313" key="3">
    <source>
        <dbReference type="EMBL" id="KAF4135709.1"/>
    </source>
</evidence>
<evidence type="ECO:0000313" key="2">
    <source>
        <dbReference type="EMBL" id="KAF4043866.1"/>
    </source>
</evidence>
<dbReference type="AlphaFoldDB" id="A0A833WZV5"/>
<dbReference type="Proteomes" id="UP000704712">
    <property type="component" value="Unassembled WGS sequence"/>
</dbReference>
<evidence type="ECO:0000256" key="1">
    <source>
        <dbReference type="SAM" id="MobiDB-lite"/>
    </source>
</evidence>
<reference evidence="2" key="1">
    <citation type="submission" date="2020-04" db="EMBL/GenBank/DDBJ databases">
        <title>Hybrid Assembly of Korean Phytophthora infestans isolates.</title>
        <authorList>
            <person name="Prokchorchik M."/>
            <person name="Lee Y."/>
            <person name="Seo J."/>
            <person name="Cho J.-H."/>
            <person name="Park Y.-E."/>
            <person name="Jang D.-C."/>
            <person name="Im J.-S."/>
            <person name="Choi J.-G."/>
            <person name="Park H.-J."/>
            <person name="Lee G.-B."/>
            <person name="Lee Y.-G."/>
            <person name="Hong S.-Y."/>
            <person name="Cho K."/>
            <person name="Sohn K.H."/>
        </authorList>
    </citation>
    <scope>NUCLEOTIDE SEQUENCE</scope>
    <source>
        <strain evidence="2">KR_1_A1</strain>
        <strain evidence="3">KR_2_A2</strain>
    </source>
</reference>
<dbReference type="EMBL" id="JAACNO010000052">
    <property type="protein sequence ID" value="KAF4150517.1"/>
    <property type="molecule type" value="Genomic_DNA"/>
</dbReference>
<gene>
    <name evidence="2" type="ORF">GN244_ATG03738</name>
    <name evidence="4" type="ORF">GN958_ATG00292</name>
    <name evidence="3" type="ORF">GN958_ATG15106</name>
</gene>
<keyword evidence="5" id="KW-1185">Reference proteome</keyword>
<accession>A0A833WZV5</accession>
<organism evidence="2 5">
    <name type="scientific">Phytophthora infestans</name>
    <name type="common">Potato late blight agent</name>
    <name type="synonym">Botrytis infestans</name>
    <dbReference type="NCBI Taxonomy" id="4787"/>
    <lineage>
        <taxon>Eukaryota</taxon>
        <taxon>Sar</taxon>
        <taxon>Stramenopiles</taxon>
        <taxon>Oomycota</taxon>
        <taxon>Peronosporomycetes</taxon>
        <taxon>Peronosporales</taxon>
        <taxon>Peronosporaceae</taxon>
        <taxon>Phytophthora</taxon>
    </lineage>
</organism>
<name>A0A833WZV5_PHYIN</name>
<sequence>MTSEFSRALDLARRDNNSSILVEDVGSDDLDLNECWIGLGVSSAPHWRVSYPEKKVPVGSMWGPPRFTWLSSNVRNAGAAVAVRAKQLRIPTLTCIAIGRSRKSTRNLPRAASLPTQHVLNESDIDDFGKEPEPEDDNDSSETSNKKCSMLHPPYSCTQGCS</sequence>
<evidence type="ECO:0000313" key="4">
    <source>
        <dbReference type="EMBL" id="KAF4150517.1"/>
    </source>
</evidence>
<protein>
    <submittedName>
        <fullName evidence="2">Uncharacterized protein</fullName>
    </submittedName>
</protein>
<dbReference type="EMBL" id="JAACNO010002065">
    <property type="protein sequence ID" value="KAF4135709.1"/>
    <property type="molecule type" value="Genomic_DNA"/>
</dbReference>
<proteinExistence type="predicted"/>
<feature type="region of interest" description="Disordered" evidence="1">
    <location>
        <begin position="106"/>
        <end position="162"/>
    </location>
</feature>